<dbReference type="EMBL" id="AP025295">
    <property type="protein sequence ID" value="BDD01725.1"/>
    <property type="molecule type" value="Genomic_DNA"/>
</dbReference>
<dbReference type="Pfam" id="PF07700">
    <property type="entry name" value="HNOB"/>
    <property type="match status" value="1"/>
</dbReference>
<dbReference type="Gene3D" id="3.90.1520.10">
    <property type="entry name" value="H-NOX domain"/>
    <property type="match status" value="1"/>
</dbReference>
<dbReference type="RefSeq" id="WP_338398897.1">
    <property type="nucleotide sequence ID" value="NZ_AP025295.1"/>
</dbReference>
<dbReference type="Proteomes" id="UP001354989">
    <property type="component" value="Plasmid pPP3"/>
</dbReference>
<protein>
    <submittedName>
        <fullName evidence="2">Guanylate cyclase</fullName>
    </submittedName>
</protein>
<reference evidence="2 3" key="1">
    <citation type="submission" date="2021-12" db="EMBL/GenBank/DDBJ databases">
        <title>Genome sequencing of bacteria with rrn-lacking chromosome and rrn-plasmid.</title>
        <authorList>
            <person name="Anda M."/>
            <person name="Iwasaki W."/>
        </authorList>
    </citation>
    <scope>NUCLEOTIDE SEQUENCE [LARGE SCALE GENOMIC DNA]</scope>
    <source>
        <strain evidence="2 3">NBRC 101262</strain>
        <plasmid evidence="2 3">pPP3</plasmid>
    </source>
</reference>
<evidence type="ECO:0000313" key="3">
    <source>
        <dbReference type="Proteomes" id="UP001354989"/>
    </source>
</evidence>
<dbReference type="InterPro" id="IPR024096">
    <property type="entry name" value="NO_sig/Golgi_transp_ligand-bd"/>
</dbReference>
<keyword evidence="3" id="KW-1185">Reference proteome</keyword>
<evidence type="ECO:0000313" key="2">
    <source>
        <dbReference type="EMBL" id="BDD01725.1"/>
    </source>
</evidence>
<sequence length="179" mass="20616">MKGIIFTEFLELVEDKFGFSVVDEIIEQSELPSEGIYTAVGTYNYKEMVSLVMNLQKQTDIPAITLMEVFGEHLFSRLAKLYPVFLNGVEDPIKFLMSLEDYIHVEVKKLYPEAELPSFDTELQKPDQLKMTYHSVRCLYPVAEGLIKGCFKHFESEVQITKNMITESGNKVEFIINKL</sequence>
<feature type="domain" description="Heme NO-binding" evidence="1">
    <location>
        <begin position="2"/>
        <end position="161"/>
    </location>
</feature>
<keyword evidence="2" id="KW-0614">Plasmid</keyword>
<dbReference type="SUPFAM" id="SSF111126">
    <property type="entry name" value="Ligand-binding domain in the NO signalling and Golgi transport"/>
    <property type="match status" value="1"/>
</dbReference>
<organism evidence="2 3">
    <name type="scientific">Persicobacter psychrovividus</name>
    <dbReference type="NCBI Taxonomy" id="387638"/>
    <lineage>
        <taxon>Bacteria</taxon>
        <taxon>Pseudomonadati</taxon>
        <taxon>Bacteroidota</taxon>
        <taxon>Cytophagia</taxon>
        <taxon>Cytophagales</taxon>
        <taxon>Persicobacteraceae</taxon>
        <taxon>Persicobacter</taxon>
    </lineage>
</organism>
<proteinExistence type="predicted"/>
<gene>
    <name evidence="2" type="ORF">PEPS_40050</name>
</gene>
<dbReference type="InterPro" id="IPR011644">
    <property type="entry name" value="Heme_NO-bd"/>
</dbReference>
<evidence type="ECO:0000259" key="1">
    <source>
        <dbReference type="Pfam" id="PF07700"/>
    </source>
</evidence>
<accession>A0ABM7VL52</accession>
<geneLocation type="plasmid" evidence="2 3">
    <name>pPP3</name>
</geneLocation>
<dbReference type="InterPro" id="IPR038158">
    <property type="entry name" value="H-NOX_domain_sf"/>
</dbReference>
<name>A0ABM7VL52_9BACT</name>